<dbReference type="Gene3D" id="1.10.3720.10">
    <property type="entry name" value="MetI-like"/>
    <property type="match status" value="1"/>
</dbReference>
<evidence type="ECO:0000259" key="9">
    <source>
        <dbReference type="PROSITE" id="PS50928"/>
    </source>
</evidence>
<keyword evidence="6 8" id="KW-1133">Transmembrane helix</keyword>
<evidence type="ECO:0000256" key="8">
    <source>
        <dbReference type="RuleBase" id="RU363032"/>
    </source>
</evidence>
<keyword evidence="7 8" id="KW-0472">Membrane</keyword>
<dbReference type="PANTHER" id="PTHR43357:SF4">
    <property type="entry name" value="INNER MEMBRANE ABC TRANSPORTER PERMEASE PROTEIN YDCV"/>
    <property type="match status" value="1"/>
</dbReference>
<evidence type="ECO:0000256" key="5">
    <source>
        <dbReference type="ARBA" id="ARBA00022692"/>
    </source>
</evidence>
<keyword evidence="5 8" id="KW-0812">Transmembrane</keyword>
<evidence type="ECO:0000256" key="1">
    <source>
        <dbReference type="ARBA" id="ARBA00004429"/>
    </source>
</evidence>
<dbReference type="Proteomes" id="UP001549164">
    <property type="component" value="Unassembled WGS sequence"/>
</dbReference>
<feature type="transmembrane region" description="Helical" evidence="8">
    <location>
        <begin position="239"/>
        <end position="261"/>
    </location>
</feature>
<feature type="domain" description="ABC transmembrane type-1" evidence="9">
    <location>
        <begin position="73"/>
        <end position="262"/>
    </location>
</feature>
<dbReference type="RefSeq" id="WP_354434704.1">
    <property type="nucleotide sequence ID" value="NZ_JBEPLY010000009.1"/>
</dbReference>
<evidence type="ECO:0000256" key="6">
    <source>
        <dbReference type="ARBA" id="ARBA00022989"/>
    </source>
</evidence>
<feature type="transmembrane region" description="Helical" evidence="8">
    <location>
        <begin position="69"/>
        <end position="96"/>
    </location>
</feature>
<evidence type="ECO:0000256" key="4">
    <source>
        <dbReference type="ARBA" id="ARBA00022519"/>
    </source>
</evidence>
<dbReference type="InterPro" id="IPR035906">
    <property type="entry name" value="MetI-like_sf"/>
</dbReference>
<dbReference type="Pfam" id="PF00528">
    <property type="entry name" value="BPD_transp_1"/>
    <property type="match status" value="1"/>
</dbReference>
<accession>A0ABV2IDG7</accession>
<keyword evidence="2 8" id="KW-0813">Transport</keyword>
<keyword evidence="3" id="KW-1003">Cell membrane</keyword>
<dbReference type="CDD" id="cd06261">
    <property type="entry name" value="TM_PBP2"/>
    <property type="match status" value="1"/>
</dbReference>
<proteinExistence type="inferred from homology"/>
<feature type="transmembrane region" description="Helical" evidence="8">
    <location>
        <begin position="15"/>
        <end position="48"/>
    </location>
</feature>
<reference evidence="10 11" key="1">
    <citation type="submission" date="2024-06" db="EMBL/GenBank/DDBJ databases">
        <title>Genomic Encyclopedia of Type Strains, Phase IV (KMG-IV): sequencing the most valuable type-strain genomes for metagenomic binning, comparative biology and taxonomic classification.</title>
        <authorList>
            <person name="Goeker M."/>
        </authorList>
    </citation>
    <scope>NUCLEOTIDE SEQUENCE [LARGE SCALE GENOMIC DNA]</scope>
    <source>
        <strain evidence="10 11">DSM 28102</strain>
    </source>
</reference>
<feature type="transmembrane region" description="Helical" evidence="8">
    <location>
        <begin position="197"/>
        <end position="219"/>
    </location>
</feature>
<dbReference type="PROSITE" id="PS50928">
    <property type="entry name" value="ABC_TM1"/>
    <property type="match status" value="1"/>
</dbReference>
<dbReference type="EMBL" id="JBEPLY010000009">
    <property type="protein sequence ID" value="MET3600826.1"/>
    <property type="molecule type" value="Genomic_DNA"/>
</dbReference>
<dbReference type="PANTHER" id="PTHR43357">
    <property type="entry name" value="INNER MEMBRANE ABC TRANSPORTER PERMEASE PROTEIN YDCV"/>
    <property type="match status" value="1"/>
</dbReference>
<comment type="caution">
    <text evidence="10">The sequence shown here is derived from an EMBL/GenBank/DDBJ whole genome shotgun (WGS) entry which is preliminary data.</text>
</comment>
<feature type="transmembrane region" description="Helical" evidence="8">
    <location>
        <begin position="108"/>
        <end position="133"/>
    </location>
</feature>
<protein>
    <submittedName>
        <fullName evidence="10">Spermidine/putrescine transport system permease protein</fullName>
    </submittedName>
</protein>
<sequence>MTSAPVPAVTGKKPLALGFGIVIVALYIFLLAPLVTIIGASFTAGQLIEFPPQGLSLRWYEEFLSRQDLVDGLFMSLRIGAITAVVTTVIAMMAALAGQAISGRIGGWFQLGMTLPLLVPELLTAVGLLFFLYKIGLGKTVLGLQIGHILMSFPYAYVSISAALRQVPASLEEASASLGANGWQTFRLVILPLVRPGLAMGGIFAFINSFDLYTISLLLKPLGGNTLPLALFDFLTYEFKPTAAAAATLSIVLAIIGVALVQKLVGLQRAF</sequence>
<dbReference type="SUPFAM" id="SSF161098">
    <property type="entry name" value="MetI-like"/>
    <property type="match status" value="1"/>
</dbReference>
<organism evidence="10 11">
    <name type="scientific">Martelella mangrovi</name>
    <dbReference type="NCBI Taxonomy" id="1397477"/>
    <lineage>
        <taxon>Bacteria</taxon>
        <taxon>Pseudomonadati</taxon>
        <taxon>Pseudomonadota</taxon>
        <taxon>Alphaproteobacteria</taxon>
        <taxon>Hyphomicrobiales</taxon>
        <taxon>Aurantimonadaceae</taxon>
        <taxon>Martelella</taxon>
    </lineage>
</organism>
<evidence type="ECO:0000313" key="10">
    <source>
        <dbReference type="EMBL" id="MET3600826.1"/>
    </source>
</evidence>
<keyword evidence="4" id="KW-0997">Cell inner membrane</keyword>
<dbReference type="InterPro" id="IPR000515">
    <property type="entry name" value="MetI-like"/>
</dbReference>
<gene>
    <name evidence="10" type="ORF">ABID12_002777</name>
</gene>
<evidence type="ECO:0000256" key="2">
    <source>
        <dbReference type="ARBA" id="ARBA00022448"/>
    </source>
</evidence>
<evidence type="ECO:0000256" key="3">
    <source>
        <dbReference type="ARBA" id="ARBA00022475"/>
    </source>
</evidence>
<name>A0ABV2IDG7_9HYPH</name>
<comment type="subcellular location">
    <subcellularLocation>
        <location evidence="1">Cell inner membrane</location>
        <topology evidence="1">Multi-pass membrane protein</topology>
    </subcellularLocation>
    <subcellularLocation>
        <location evidence="8">Cell membrane</location>
        <topology evidence="8">Multi-pass membrane protein</topology>
    </subcellularLocation>
</comment>
<comment type="similarity">
    <text evidence="8">Belongs to the binding-protein-dependent transport system permease family.</text>
</comment>
<evidence type="ECO:0000256" key="7">
    <source>
        <dbReference type="ARBA" id="ARBA00023136"/>
    </source>
</evidence>
<evidence type="ECO:0000313" key="11">
    <source>
        <dbReference type="Proteomes" id="UP001549164"/>
    </source>
</evidence>
<keyword evidence="11" id="KW-1185">Reference proteome</keyword>